<keyword evidence="2" id="KW-0472">Membrane</keyword>
<sequence>MFLNAIGVLLVVVALCGAALLFFITRADTYQELEILLHCDFVVGLWLAGGYFLTSISGPDKMVRGRNSWRMATCLLLWAGLSGLLMADHVLVARIRFHNPRATTSNRIKMTELALEQYFEDCGTFPSQEQGLESLRRDPGVPKWAGPYLEDKDLVDSWGHPLLYELRDDLPRVWSAGRDGVSGTSDDVSLESERRRLGG</sequence>
<proteinExistence type="predicted"/>
<keyword evidence="2" id="KW-0812">Transmembrane</keyword>
<keyword evidence="2" id="KW-1133">Transmembrane helix</keyword>
<dbReference type="Gene3D" id="3.30.700.10">
    <property type="entry name" value="Glycoprotein, Type 4 Pilin"/>
    <property type="match status" value="1"/>
</dbReference>
<evidence type="ECO:0000313" key="5">
    <source>
        <dbReference type="Proteomes" id="UP000214646"/>
    </source>
</evidence>
<feature type="transmembrane region" description="Helical" evidence="2">
    <location>
        <begin position="6"/>
        <end position="23"/>
    </location>
</feature>
<dbReference type="InterPro" id="IPR013545">
    <property type="entry name" value="T2SS_protein-GspG_C"/>
</dbReference>
<evidence type="ECO:0000259" key="3">
    <source>
        <dbReference type="Pfam" id="PF08334"/>
    </source>
</evidence>
<keyword evidence="5" id="KW-1185">Reference proteome</keyword>
<gene>
    <name evidence="4" type="ORF">FRUB_02607</name>
</gene>
<reference evidence="5" key="1">
    <citation type="submission" date="2017-06" db="EMBL/GenBank/DDBJ databases">
        <title>Genome analysis of Fimbriiglobus ruber SP5, the first member of the order Planctomycetales with confirmed chitinolytic capability.</title>
        <authorList>
            <person name="Ravin N.V."/>
            <person name="Rakitin A.L."/>
            <person name="Ivanova A.A."/>
            <person name="Beletsky A.V."/>
            <person name="Kulichevskaya I.S."/>
            <person name="Mardanov A.V."/>
            <person name="Dedysh S.N."/>
        </authorList>
    </citation>
    <scope>NUCLEOTIDE SEQUENCE [LARGE SCALE GENOMIC DNA]</scope>
    <source>
        <strain evidence="5">SP5</strain>
    </source>
</reference>
<feature type="region of interest" description="Disordered" evidence="1">
    <location>
        <begin position="176"/>
        <end position="199"/>
    </location>
</feature>
<evidence type="ECO:0000313" key="4">
    <source>
        <dbReference type="EMBL" id="OWK43008.1"/>
    </source>
</evidence>
<feature type="domain" description="Type II secretion system protein GspG C-terminal" evidence="3">
    <location>
        <begin position="103"/>
        <end position="187"/>
    </location>
</feature>
<comment type="caution">
    <text evidence="4">The sequence shown here is derived from an EMBL/GenBank/DDBJ whole genome shotgun (WGS) entry which is preliminary data.</text>
</comment>
<dbReference type="SUPFAM" id="SSF54523">
    <property type="entry name" value="Pili subunits"/>
    <property type="match status" value="1"/>
</dbReference>
<dbReference type="EMBL" id="NIDE01000004">
    <property type="protein sequence ID" value="OWK43008.1"/>
    <property type="molecule type" value="Genomic_DNA"/>
</dbReference>
<dbReference type="RefSeq" id="WP_202973932.1">
    <property type="nucleotide sequence ID" value="NZ_NIDE01000004.1"/>
</dbReference>
<dbReference type="Proteomes" id="UP000214646">
    <property type="component" value="Unassembled WGS sequence"/>
</dbReference>
<accession>A0A225DWZ5</accession>
<dbReference type="AlphaFoldDB" id="A0A225DWZ5"/>
<feature type="transmembrane region" description="Helical" evidence="2">
    <location>
        <begin position="35"/>
        <end position="56"/>
    </location>
</feature>
<evidence type="ECO:0000256" key="1">
    <source>
        <dbReference type="SAM" id="MobiDB-lite"/>
    </source>
</evidence>
<dbReference type="InterPro" id="IPR045584">
    <property type="entry name" value="Pilin-like"/>
</dbReference>
<feature type="transmembrane region" description="Helical" evidence="2">
    <location>
        <begin position="68"/>
        <end position="87"/>
    </location>
</feature>
<evidence type="ECO:0000256" key="2">
    <source>
        <dbReference type="SAM" id="Phobius"/>
    </source>
</evidence>
<organism evidence="4 5">
    <name type="scientific">Fimbriiglobus ruber</name>
    <dbReference type="NCBI Taxonomy" id="1908690"/>
    <lineage>
        <taxon>Bacteria</taxon>
        <taxon>Pseudomonadati</taxon>
        <taxon>Planctomycetota</taxon>
        <taxon>Planctomycetia</taxon>
        <taxon>Gemmatales</taxon>
        <taxon>Gemmataceae</taxon>
        <taxon>Fimbriiglobus</taxon>
    </lineage>
</organism>
<dbReference type="Pfam" id="PF08334">
    <property type="entry name" value="T2SSG"/>
    <property type="match status" value="1"/>
</dbReference>
<name>A0A225DWZ5_9BACT</name>
<protein>
    <recommendedName>
        <fullName evidence="3">Type II secretion system protein GspG C-terminal domain-containing protein</fullName>
    </recommendedName>
</protein>